<evidence type="ECO:0000256" key="7">
    <source>
        <dbReference type="RuleBase" id="RU003512"/>
    </source>
</evidence>
<evidence type="ECO:0000256" key="2">
    <source>
        <dbReference type="ARBA" id="ARBA00022448"/>
    </source>
</evidence>
<dbReference type="RefSeq" id="WP_016186177.1">
    <property type="nucleotide sequence ID" value="NZ_ASWO01000003.1"/>
</dbReference>
<dbReference type="eggNOG" id="COG3443">
    <property type="taxonomic scope" value="Bacteria"/>
</dbReference>
<keyword evidence="6" id="KW-0406">Ion transport</keyword>
<dbReference type="InterPro" id="IPR050492">
    <property type="entry name" value="Bact_metal-bind_prot9"/>
</dbReference>
<dbReference type="PROSITE" id="PS51257">
    <property type="entry name" value="PROKAR_LIPOPROTEIN"/>
    <property type="match status" value="1"/>
</dbReference>
<dbReference type="EMBL" id="ASWO01000003">
    <property type="protein sequence ID" value="EOT86097.1"/>
    <property type="molecule type" value="Genomic_DNA"/>
</dbReference>
<name>S0L509_9ENTE</name>
<accession>S0L509</accession>
<dbReference type="InterPro" id="IPR006128">
    <property type="entry name" value="Lipoprotein_PsaA-like"/>
</dbReference>
<keyword evidence="4" id="KW-0862">Zinc</keyword>
<dbReference type="InterPro" id="IPR015304">
    <property type="entry name" value="ZinT_dom"/>
</dbReference>
<dbReference type="CDD" id="cd01017">
    <property type="entry name" value="AdcA"/>
    <property type="match status" value="1"/>
</dbReference>
<evidence type="ECO:0000256" key="5">
    <source>
        <dbReference type="ARBA" id="ARBA00022906"/>
    </source>
</evidence>
<evidence type="ECO:0000256" key="6">
    <source>
        <dbReference type="ARBA" id="ARBA00023065"/>
    </source>
</evidence>
<dbReference type="GO" id="GO:0007155">
    <property type="term" value="P:cell adhesion"/>
    <property type="evidence" value="ECO:0007669"/>
    <property type="project" value="InterPro"/>
</dbReference>
<keyword evidence="3 8" id="KW-0732">Signal</keyword>
<dbReference type="PANTHER" id="PTHR42953">
    <property type="entry name" value="HIGH-AFFINITY ZINC UPTAKE SYSTEM PROTEIN ZNUA-RELATED"/>
    <property type="match status" value="1"/>
</dbReference>
<evidence type="ECO:0000313" key="10">
    <source>
        <dbReference type="EMBL" id="EOT86097.1"/>
    </source>
</evidence>
<dbReference type="PRINTS" id="PR00690">
    <property type="entry name" value="ADHESNFAMILY"/>
</dbReference>
<dbReference type="InterPro" id="IPR006129">
    <property type="entry name" value="AdhesinB"/>
</dbReference>
<dbReference type="InterPro" id="IPR012674">
    <property type="entry name" value="Calycin"/>
</dbReference>
<feature type="signal peptide" evidence="8">
    <location>
        <begin position="1"/>
        <end position="22"/>
    </location>
</feature>
<keyword evidence="11" id="KW-1185">Reference proteome</keyword>
<organism evidence="10 11">
    <name type="scientific">Enterococcus sulfureus ATCC 49903</name>
    <dbReference type="NCBI Taxonomy" id="1140003"/>
    <lineage>
        <taxon>Bacteria</taxon>
        <taxon>Bacillati</taxon>
        <taxon>Bacillota</taxon>
        <taxon>Bacilli</taxon>
        <taxon>Lactobacillales</taxon>
        <taxon>Enterococcaceae</taxon>
        <taxon>Enterococcus</taxon>
    </lineage>
</organism>
<dbReference type="PRINTS" id="PR00691">
    <property type="entry name" value="ADHESINB"/>
</dbReference>
<proteinExistence type="inferred from homology"/>
<evidence type="ECO:0000256" key="8">
    <source>
        <dbReference type="SAM" id="SignalP"/>
    </source>
</evidence>
<comment type="caution">
    <text evidence="10">The sequence shown here is derived from an EMBL/GenBank/DDBJ whole genome shotgun (WGS) entry which is preliminary data.</text>
</comment>
<dbReference type="Gene3D" id="3.40.50.1980">
    <property type="entry name" value="Nitrogenase molybdenum iron protein domain"/>
    <property type="match status" value="2"/>
</dbReference>
<evidence type="ECO:0000313" key="11">
    <source>
        <dbReference type="Proteomes" id="UP000015961"/>
    </source>
</evidence>
<dbReference type="OrthoDB" id="9810636at2"/>
<evidence type="ECO:0000256" key="3">
    <source>
        <dbReference type="ARBA" id="ARBA00022729"/>
    </source>
</evidence>
<dbReference type="SUPFAM" id="SSF53807">
    <property type="entry name" value="Helical backbone' metal receptor"/>
    <property type="match status" value="1"/>
</dbReference>
<dbReference type="STRING" id="1140003.OMY_01740"/>
<feature type="chain" id="PRO_5039316410" evidence="8">
    <location>
        <begin position="23"/>
        <end position="508"/>
    </location>
</feature>
<sequence>MKKKKLKLSLGVLGIASLGLLAACSSNGTAETKEDQLSIVTTFYPMYEFTKEIVGDEAKVELLVPAGSEPHDYEPSAKDMAKIQSADVFVYHNPNMEGWVEKVQKTLEDDQVNVIEGTKGMLLLPGSEEEDHDHGEEGHHHELDPHTWLAPSLAKKEVESIEQQLAKAYPDKAKVFKTNSEAYLEKLNALDQLYQKSLTNAPQKSFVTQHAAFGYLALEYGLTQVPIAGLSPDIEPSPKRLAELKTYVKDNDIQYIYFEENASDKVAKTLANETGVDLLVLNPLESLTNQQLKAGETYISVMEENLKALEKTTQSASKEVTTETATQTEKTVANGYFEDSQVEDRTLANYAGNWQSVYPYLQDGTLDQVFAYKAKLNPEKTEAEYKAYYETGYKTDVDQIKITDDTISFSDPAGTKTYTYTYAGKEILTYAKGNKGVRYLFETNDPNAGNYRYVQFSDHGIKDEAAVHFHIYFGGESQQALLTEMDHWPTYYPADLSATQIAQEMLAH</sequence>
<dbReference type="InterPro" id="IPR006127">
    <property type="entry name" value="ZnuA-like"/>
</dbReference>
<dbReference type="eggNOG" id="COG0803">
    <property type="taxonomic scope" value="Bacteria"/>
</dbReference>
<dbReference type="Proteomes" id="UP000015961">
    <property type="component" value="Unassembled WGS sequence"/>
</dbReference>
<gene>
    <name evidence="10" type="ORF">I573_00850</name>
</gene>
<evidence type="ECO:0000259" key="9">
    <source>
        <dbReference type="Pfam" id="PF09223"/>
    </source>
</evidence>
<dbReference type="GO" id="GO:0008270">
    <property type="term" value="F:zinc ion binding"/>
    <property type="evidence" value="ECO:0007669"/>
    <property type="project" value="InterPro"/>
</dbReference>
<evidence type="ECO:0000256" key="1">
    <source>
        <dbReference type="ARBA" id="ARBA00011028"/>
    </source>
</evidence>
<dbReference type="Pfam" id="PF09223">
    <property type="entry name" value="ZinT"/>
    <property type="match status" value="1"/>
</dbReference>
<dbReference type="AlphaFoldDB" id="S0L509"/>
<evidence type="ECO:0000256" key="4">
    <source>
        <dbReference type="ARBA" id="ARBA00022833"/>
    </source>
</evidence>
<dbReference type="SUPFAM" id="SSF50814">
    <property type="entry name" value="Lipocalins"/>
    <property type="match status" value="1"/>
</dbReference>
<dbReference type="Gene3D" id="2.40.128.20">
    <property type="match status" value="1"/>
</dbReference>
<dbReference type="Pfam" id="PF01297">
    <property type="entry name" value="ZnuA"/>
    <property type="match status" value="1"/>
</dbReference>
<reference evidence="10 11" key="1">
    <citation type="submission" date="2013-03" db="EMBL/GenBank/DDBJ databases">
        <title>The Genome Sequence of Enterococcus sulfureus ATCC_49903 (PacBio/Illumina hybrid assembly).</title>
        <authorList>
            <consortium name="The Broad Institute Genomics Platform"/>
            <consortium name="The Broad Institute Genome Sequencing Center for Infectious Disease"/>
            <person name="Earl A."/>
            <person name="Russ C."/>
            <person name="Gilmore M."/>
            <person name="Surin D."/>
            <person name="Walker B."/>
            <person name="Young S."/>
            <person name="Zeng Q."/>
            <person name="Gargeya S."/>
            <person name="Fitzgerald M."/>
            <person name="Haas B."/>
            <person name="Abouelleil A."/>
            <person name="Allen A.W."/>
            <person name="Alvarado L."/>
            <person name="Arachchi H.M."/>
            <person name="Berlin A.M."/>
            <person name="Chapman S.B."/>
            <person name="Gainer-Dewar J."/>
            <person name="Goldberg J."/>
            <person name="Griggs A."/>
            <person name="Gujja S."/>
            <person name="Hansen M."/>
            <person name="Howarth C."/>
            <person name="Imamovic A."/>
            <person name="Ireland A."/>
            <person name="Larimer J."/>
            <person name="McCowan C."/>
            <person name="Murphy C."/>
            <person name="Pearson M."/>
            <person name="Poon T.W."/>
            <person name="Priest M."/>
            <person name="Roberts A."/>
            <person name="Saif S."/>
            <person name="Shea T."/>
            <person name="Sisk P."/>
            <person name="Sykes S."/>
            <person name="Wortman J."/>
            <person name="Nusbaum C."/>
            <person name="Birren B."/>
        </authorList>
    </citation>
    <scope>NUCLEOTIDE SEQUENCE [LARGE SCALE GENOMIC DNA]</scope>
    <source>
        <strain evidence="10 11">ATCC 49903</strain>
    </source>
</reference>
<comment type="similarity">
    <text evidence="1 7">Belongs to the bacterial solute-binding protein 9 family.</text>
</comment>
<keyword evidence="2 7" id="KW-0813">Transport</keyword>
<protein>
    <submittedName>
        <fullName evidence="10">ABC zinc transporter substrate-binding protein</fullName>
    </submittedName>
</protein>
<dbReference type="GO" id="GO:0006829">
    <property type="term" value="P:zinc ion transport"/>
    <property type="evidence" value="ECO:0007669"/>
    <property type="project" value="UniProtKB-KW"/>
</dbReference>
<dbReference type="PATRIC" id="fig|1140003.3.peg.1678"/>
<feature type="domain" description="ZinT" evidence="9">
    <location>
        <begin position="329"/>
        <end position="508"/>
    </location>
</feature>
<keyword evidence="5" id="KW-0864">Zinc transport</keyword>
<dbReference type="PANTHER" id="PTHR42953:SF3">
    <property type="entry name" value="HIGH-AFFINITY ZINC UPTAKE SYSTEM PROTEIN ZNUA"/>
    <property type="match status" value="1"/>
</dbReference>